<protein>
    <submittedName>
        <fullName evidence="2">Aspartyl-tRNA(Asn)/glutamyl-tRNA(Gln) amidotransferase subunit A</fullName>
    </submittedName>
</protein>
<keyword evidence="3" id="KW-1185">Reference proteome</keyword>
<sequence>MNMEGAWQSASKIAQAVSRGETSARGVVELALDRIARYDTDLNAFTDVLVARAHKQAQAIDAAIAAGSNVGPLAGVPFAVKNLFDVKGISTRAGSSINCDLEPSRRDAAMIERLEAAGGILVGALNMGEYACDFTGENIHEGPSRNPHDTTRITGGSSGGSAAAVGGGLVPLALGSDTNGSIRVPASFCGVFGLKPTYGRLSRARSFPFVASLDHVGPLARNVRDLALAYDAMQGSDDDDPACTRRPADPVNATLAEGIDGLRIVIAGGYFRENITREAGEAVARVASALGTSLVVDIPETARARAAAYVITSCEGASLHLDRLRRRPNDFDPAIRNRLLAGAMIPAAMVDRAHKFRRWYQREFREIFGNIDVLLAPATPFVAPKIGQATALVDGFEVSRANIGILTQPISFIGLPVVAVPVPLSPLPIGVQIIAAPWREDIALRVAYELEQRGTVIASRPEPLVRRQMEQ</sequence>
<reference evidence="3" key="1">
    <citation type="submission" date="2016-10" db="EMBL/GenBank/DDBJ databases">
        <authorList>
            <person name="Varghese N."/>
            <person name="Submissions S."/>
        </authorList>
    </citation>
    <scope>NUCLEOTIDE SEQUENCE [LARGE SCALE GENOMIC DNA]</scope>
    <source>
        <strain evidence="3">GAS369</strain>
    </source>
</reference>
<evidence type="ECO:0000259" key="1">
    <source>
        <dbReference type="Pfam" id="PF01425"/>
    </source>
</evidence>
<dbReference type="Pfam" id="PF01425">
    <property type="entry name" value="Amidase"/>
    <property type="match status" value="1"/>
</dbReference>
<dbReference type="Gene3D" id="3.90.1300.10">
    <property type="entry name" value="Amidase signature (AS) domain"/>
    <property type="match status" value="1"/>
</dbReference>
<dbReference type="PANTHER" id="PTHR11895:SF172">
    <property type="entry name" value="GLUTAMYL-TRNA(GLN) AMIDOTRANSFERASE"/>
    <property type="match status" value="1"/>
</dbReference>
<dbReference type="NCBIfam" id="NF006631">
    <property type="entry name" value="PRK09201.1"/>
    <property type="match status" value="1"/>
</dbReference>
<accession>A0A1H2BHQ9</accession>
<dbReference type="PANTHER" id="PTHR11895">
    <property type="entry name" value="TRANSAMIDASE"/>
    <property type="match status" value="1"/>
</dbReference>
<name>A0A1H2BHQ9_9BRAD</name>
<dbReference type="InterPro" id="IPR014087">
    <property type="entry name" value="Carboxybiuret_hydro_AtzE"/>
</dbReference>
<gene>
    <name evidence="2" type="ORF">SAMN05444158_7193</name>
</gene>
<dbReference type="InterPro" id="IPR000120">
    <property type="entry name" value="Amidase"/>
</dbReference>
<dbReference type="EMBL" id="LT629750">
    <property type="protein sequence ID" value="SDT57771.1"/>
    <property type="molecule type" value="Genomic_DNA"/>
</dbReference>
<dbReference type="NCBIfam" id="TIGR02715">
    <property type="entry name" value="amido_AtzE"/>
    <property type="match status" value="1"/>
</dbReference>
<proteinExistence type="predicted"/>
<feature type="domain" description="Amidase" evidence="1">
    <location>
        <begin position="27"/>
        <end position="441"/>
    </location>
</feature>
<dbReference type="AlphaFoldDB" id="A0A1H2BHQ9"/>
<dbReference type="InterPro" id="IPR036928">
    <property type="entry name" value="AS_sf"/>
</dbReference>
<keyword evidence="2" id="KW-0808">Transferase</keyword>
<dbReference type="Proteomes" id="UP000243904">
    <property type="component" value="Chromosome I"/>
</dbReference>
<dbReference type="SUPFAM" id="SSF75304">
    <property type="entry name" value="Amidase signature (AS) enzymes"/>
    <property type="match status" value="1"/>
</dbReference>
<evidence type="ECO:0000313" key="2">
    <source>
        <dbReference type="EMBL" id="SDT57771.1"/>
    </source>
</evidence>
<dbReference type="GO" id="GO:0016740">
    <property type="term" value="F:transferase activity"/>
    <property type="evidence" value="ECO:0007669"/>
    <property type="project" value="UniProtKB-KW"/>
</dbReference>
<dbReference type="InterPro" id="IPR023631">
    <property type="entry name" value="Amidase_dom"/>
</dbReference>
<organism evidence="2 3">
    <name type="scientific">Bradyrhizobium canariense</name>
    <dbReference type="NCBI Taxonomy" id="255045"/>
    <lineage>
        <taxon>Bacteria</taxon>
        <taxon>Pseudomonadati</taxon>
        <taxon>Pseudomonadota</taxon>
        <taxon>Alphaproteobacteria</taxon>
        <taxon>Hyphomicrobiales</taxon>
        <taxon>Nitrobacteraceae</taxon>
        <taxon>Bradyrhizobium</taxon>
    </lineage>
</organism>
<evidence type="ECO:0000313" key="3">
    <source>
        <dbReference type="Proteomes" id="UP000243904"/>
    </source>
</evidence>